<dbReference type="Proteomes" id="UP000320857">
    <property type="component" value="Unassembled WGS sequence"/>
</dbReference>
<sequence length="161" mass="17813">MRHNRRAPILASQMRPEHLSLRENEPRLVVCPDCHTWRSLKRSMIKPHRDGLPVETTQPRYPGDKPAGGRRCPGSAQRIIIDLTVEDWTERLLTAEFTTASRRTAQLAAAPATPIYGQLRTALRDHHASCAPCRSGAACEAGRGLAARMTGLAHDHLARTA</sequence>
<feature type="region of interest" description="Disordered" evidence="1">
    <location>
        <begin position="49"/>
        <end position="72"/>
    </location>
</feature>
<proteinExistence type="predicted"/>
<name>A0A5P0YKH6_9ACTN</name>
<dbReference type="RefSeq" id="WP_143646186.1">
    <property type="nucleotide sequence ID" value="NZ_VJYK02000010.1"/>
</dbReference>
<gene>
    <name evidence="2" type="ORF">FNX44_002195</name>
</gene>
<comment type="caution">
    <text evidence="2">The sequence shown here is derived from an EMBL/GenBank/DDBJ whole genome shotgun (WGS) entry which is preliminary data.</text>
</comment>
<keyword evidence="3" id="KW-1185">Reference proteome</keyword>
<evidence type="ECO:0000313" key="2">
    <source>
        <dbReference type="EMBL" id="MQS00711.1"/>
    </source>
</evidence>
<organism evidence="2 3">
    <name type="scientific">Streptomyces alkaliterrae</name>
    <dbReference type="NCBI Taxonomy" id="2213162"/>
    <lineage>
        <taxon>Bacteria</taxon>
        <taxon>Bacillati</taxon>
        <taxon>Actinomycetota</taxon>
        <taxon>Actinomycetes</taxon>
        <taxon>Kitasatosporales</taxon>
        <taxon>Streptomycetaceae</taxon>
        <taxon>Streptomyces</taxon>
    </lineage>
</organism>
<dbReference type="AlphaFoldDB" id="A0A5P0YKH6"/>
<protein>
    <submittedName>
        <fullName evidence="2">Uncharacterized protein</fullName>
    </submittedName>
</protein>
<evidence type="ECO:0000256" key="1">
    <source>
        <dbReference type="SAM" id="MobiDB-lite"/>
    </source>
</evidence>
<evidence type="ECO:0000313" key="3">
    <source>
        <dbReference type="Proteomes" id="UP000320857"/>
    </source>
</evidence>
<dbReference type="EMBL" id="VJYK02000010">
    <property type="protein sequence ID" value="MQS00711.1"/>
    <property type="molecule type" value="Genomic_DNA"/>
</dbReference>
<reference evidence="2 3" key="1">
    <citation type="submission" date="2019-10" db="EMBL/GenBank/DDBJ databases">
        <title>Streptomyces sp. nov., a novel actinobacterium isolated from alkaline environment.</title>
        <authorList>
            <person name="Golinska P."/>
        </authorList>
    </citation>
    <scope>NUCLEOTIDE SEQUENCE [LARGE SCALE GENOMIC DNA]</scope>
    <source>
        <strain evidence="2 3">OF1</strain>
    </source>
</reference>
<dbReference type="OrthoDB" id="3478151at2"/>
<accession>A0A5P0YKH6</accession>